<dbReference type="SUPFAM" id="SSF51735">
    <property type="entry name" value="NAD(P)-binding Rossmann-fold domains"/>
    <property type="match status" value="1"/>
</dbReference>
<name>A0A9W8Z4W1_9PEZI</name>
<evidence type="ECO:0000256" key="3">
    <source>
        <dbReference type="SAM" id="Phobius"/>
    </source>
</evidence>
<dbReference type="InterPro" id="IPR002347">
    <property type="entry name" value="SDR_fam"/>
</dbReference>
<proteinExistence type="inferred from homology"/>
<protein>
    <recommendedName>
        <fullName evidence="6">NAD(P)-binding protein</fullName>
    </recommendedName>
</protein>
<dbReference type="PANTHER" id="PTHR43899">
    <property type="entry name" value="RH59310P"/>
    <property type="match status" value="1"/>
</dbReference>
<evidence type="ECO:0000313" key="5">
    <source>
        <dbReference type="Proteomes" id="UP001140453"/>
    </source>
</evidence>
<keyword evidence="2" id="KW-0560">Oxidoreductase</keyword>
<feature type="transmembrane region" description="Helical" evidence="3">
    <location>
        <begin position="30"/>
        <end position="52"/>
    </location>
</feature>
<dbReference type="Gene3D" id="3.40.50.720">
    <property type="entry name" value="NAD(P)-binding Rossmann-like Domain"/>
    <property type="match status" value="1"/>
</dbReference>
<evidence type="ECO:0000256" key="2">
    <source>
        <dbReference type="ARBA" id="ARBA00023002"/>
    </source>
</evidence>
<gene>
    <name evidence="4" type="ORF">N0V93_002067</name>
</gene>
<reference evidence="4" key="1">
    <citation type="submission" date="2022-10" db="EMBL/GenBank/DDBJ databases">
        <title>Tapping the CABI collections for fungal endophytes: first genome assemblies for Collariella, Neodidymelliopsis, Ascochyta clinopodiicola, Didymella pomorum, Didymosphaeria variabile, Neocosmospora piperis and Neocucurbitaria cava.</title>
        <authorList>
            <person name="Hill R."/>
        </authorList>
    </citation>
    <scope>NUCLEOTIDE SEQUENCE</scope>
    <source>
        <strain evidence="4">IMI 355082</strain>
    </source>
</reference>
<comment type="similarity">
    <text evidence="1">Belongs to the short-chain dehydrogenases/reductases (SDR) family.</text>
</comment>
<dbReference type="PRINTS" id="PR00081">
    <property type="entry name" value="GDHRDH"/>
</dbReference>
<dbReference type="Proteomes" id="UP001140453">
    <property type="component" value="Unassembled WGS sequence"/>
</dbReference>
<dbReference type="GO" id="GO:0005783">
    <property type="term" value="C:endoplasmic reticulum"/>
    <property type="evidence" value="ECO:0007669"/>
    <property type="project" value="TreeGrafter"/>
</dbReference>
<dbReference type="PANTHER" id="PTHR43899:SF13">
    <property type="entry name" value="RH59310P"/>
    <property type="match status" value="1"/>
</dbReference>
<dbReference type="EMBL" id="JAPEVB010000001">
    <property type="protein sequence ID" value="KAJ4397830.1"/>
    <property type="molecule type" value="Genomic_DNA"/>
</dbReference>
<sequence length="375" mass="41605">MWVPSFFPHVTTWLKTGISHIEYEFKPLHILALIGVLLVLYLVERVFDFVFFHFATPREALQGYKRRGPKPTYALITGASAGIGFGIAKALVRQGFGVILLGHKADELAEAANALRGALVLPEDADPTKIPVDEYVKTIVMDAMTVTPEEMEEKLRETIIDPGLRVSILVNNVASVPIALPPFREISTYSPDDIDNTIALNVRFPTRLTTLMLPVIIHRGSGFDAEGISFGTHRRSLILNVSSAGMFGLPYLILYGATKAFNWSYSRGLAREMEADPSTSHVDVLGIVPGEVKSQGNVFGVSKWAVDAEKFGQCVVEKTDGAIARGWREMQPYWLHHLQAIAQSLVSEKTVSKETLTMMKFKQHDWEAQHKTKDG</sequence>
<feature type="transmembrane region" description="Helical" evidence="3">
    <location>
        <begin position="73"/>
        <end position="92"/>
    </location>
</feature>
<organism evidence="4 5">
    <name type="scientific">Gnomoniopsis smithogilvyi</name>
    <dbReference type="NCBI Taxonomy" id="1191159"/>
    <lineage>
        <taxon>Eukaryota</taxon>
        <taxon>Fungi</taxon>
        <taxon>Dikarya</taxon>
        <taxon>Ascomycota</taxon>
        <taxon>Pezizomycotina</taxon>
        <taxon>Sordariomycetes</taxon>
        <taxon>Sordariomycetidae</taxon>
        <taxon>Diaporthales</taxon>
        <taxon>Gnomoniaceae</taxon>
        <taxon>Gnomoniopsis</taxon>
    </lineage>
</organism>
<evidence type="ECO:0008006" key="6">
    <source>
        <dbReference type="Google" id="ProtNLM"/>
    </source>
</evidence>
<accession>A0A9W8Z4W1</accession>
<comment type="caution">
    <text evidence="4">The sequence shown here is derived from an EMBL/GenBank/DDBJ whole genome shotgun (WGS) entry which is preliminary data.</text>
</comment>
<dbReference type="Pfam" id="PF00106">
    <property type="entry name" value="adh_short"/>
    <property type="match status" value="1"/>
</dbReference>
<dbReference type="GO" id="GO:0016491">
    <property type="term" value="F:oxidoreductase activity"/>
    <property type="evidence" value="ECO:0007669"/>
    <property type="project" value="UniProtKB-KW"/>
</dbReference>
<keyword evidence="3" id="KW-0812">Transmembrane</keyword>
<dbReference type="InterPro" id="IPR051019">
    <property type="entry name" value="VLCFA-Steroid_DH"/>
</dbReference>
<dbReference type="AlphaFoldDB" id="A0A9W8Z4W1"/>
<evidence type="ECO:0000313" key="4">
    <source>
        <dbReference type="EMBL" id="KAJ4397830.1"/>
    </source>
</evidence>
<keyword evidence="3" id="KW-0472">Membrane</keyword>
<dbReference type="OrthoDB" id="47007at2759"/>
<evidence type="ECO:0000256" key="1">
    <source>
        <dbReference type="ARBA" id="ARBA00006484"/>
    </source>
</evidence>
<dbReference type="InterPro" id="IPR036291">
    <property type="entry name" value="NAD(P)-bd_dom_sf"/>
</dbReference>
<keyword evidence="5" id="KW-1185">Reference proteome</keyword>
<keyword evidence="3" id="KW-1133">Transmembrane helix</keyword>